<evidence type="ECO:0000313" key="1">
    <source>
        <dbReference type="EMBL" id="CDR88177.1"/>
    </source>
</evidence>
<reference evidence="1" key="1">
    <citation type="submission" date="2014-06" db="EMBL/GenBank/DDBJ databases">
        <authorList>
            <person name="Ju J."/>
            <person name="Zhang J."/>
        </authorList>
    </citation>
    <scope>NUCLEOTIDE SEQUENCE</scope>
    <source>
        <strain evidence="1">SscI8</strain>
    </source>
</reference>
<accession>A0A127Z4H0</accession>
<sequence length="106" mass="12201">MALPVPDEKVYSIFEKWVCIFDSCERFLDKPTCTTMTCNNAASADWNEMNLCTPHCQVGRKHLLKVWEHVQMFGKHSEQSFLLSTINQHHEAYQPSEAPRGPHAPQ</sequence>
<dbReference type="EMBL" id="LK056673">
    <property type="protein sequence ID" value="CDR88177.1"/>
    <property type="molecule type" value="Genomic_DNA"/>
</dbReference>
<organism evidence="1">
    <name type="scientific">Sporisorium scitamineum</name>
    <dbReference type="NCBI Taxonomy" id="49012"/>
    <lineage>
        <taxon>Eukaryota</taxon>
        <taxon>Fungi</taxon>
        <taxon>Dikarya</taxon>
        <taxon>Basidiomycota</taxon>
        <taxon>Ustilaginomycotina</taxon>
        <taxon>Ustilaginomycetes</taxon>
        <taxon>Ustilaginales</taxon>
        <taxon>Ustilaginaceae</taxon>
        <taxon>Sporisorium</taxon>
    </lineage>
</organism>
<protein>
    <submittedName>
        <fullName evidence="1">Related to cell cycle arrest protein BUB2</fullName>
    </submittedName>
</protein>
<gene>
    <name evidence="1" type="ORF">SPSC_03837</name>
</gene>
<proteinExistence type="predicted"/>
<dbReference type="AlphaFoldDB" id="A0A127Z4H0"/>
<name>A0A127Z4H0_9BASI</name>